<evidence type="ECO:0000313" key="2">
    <source>
        <dbReference type="Proteomes" id="UP000034448"/>
    </source>
</evidence>
<proteinExistence type="predicted"/>
<gene>
    <name evidence="1" type="ORF">US28_C0017G0009</name>
</gene>
<name>A0A0G0HTN2_9BACT</name>
<comment type="caution">
    <text evidence="1">The sequence shown here is derived from an EMBL/GenBank/DDBJ whole genome shotgun (WGS) entry which is preliminary data.</text>
</comment>
<sequence>MNNDVILDSLRLVKNILNSLLPEEKGAIVNIARDKRDSFQLKGIATIYGYKQDKTPVFLEKHGVIEAINTRKWHVDNVDENDDWVKQVLPEINFVDPIFTKALAKDYLEDNQIPKYYYEATYWGGVPTVYSWGPKKDRHAAILVSVDGLNKFIEMFDVQNSKFAQKEKIVTFDDATGEVKVSGNTLGKIRKNTDQFELCNVVLKNGASKKKTWEWDEILNKWHMDNLDNLKAKKMKVYRAAREINKKIAQVSEYKEFYIFTTNTLQLNPIFK</sequence>
<accession>A0A0G0HTN2</accession>
<reference evidence="1 2" key="1">
    <citation type="journal article" date="2015" name="Nature">
        <title>rRNA introns, odd ribosomes, and small enigmatic genomes across a large radiation of phyla.</title>
        <authorList>
            <person name="Brown C.T."/>
            <person name="Hug L.A."/>
            <person name="Thomas B.C."/>
            <person name="Sharon I."/>
            <person name="Castelle C.J."/>
            <person name="Singh A."/>
            <person name="Wilkins M.J."/>
            <person name="Williams K.H."/>
            <person name="Banfield J.F."/>
        </authorList>
    </citation>
    <scope>NUCLEOTIDE SEQUENCE [LARGE SCALE GENOMIC DNA]</scope>
</reference>
<evidence type="ECO:0000313" key="1">
    <source>
        <dbReference type="EMBL" id="KKQ15399.1"/>
    </source>
</evidence>
<organism evidence="1 2">
    <name type="scientific">Candidatus Daviesbacteria bacterium GW2011_GWA1_36_8</name>
    <dbReference type="NCBI Taxonomy" id="1618417"/>
    <lineage>
        <taxon>Bacteria</taxon>
        <taxon>Candidatus Daviesiibacteriota</taxon>
    </lineage>
</organism>
<dbReference type="AlphaFoldDB" id="A0A0G0HTN2"/>
<dbReference type="EMBL" id="LBSJ01000017">
    <property type="protein sequence ID" value="KKQ15399.1"/>
    <property type="molecule type" value="Genomic_DNA"/>
</dbReference>
<dbReference type="Proteomes" id="UP000034448">
    <property type="component" value="Unassembled WGS sequence"/>
</dbReference>
<protein>
    <submittedName>
        <fullName evidence="1">Uncharacterized protein</fullName>
    </submittedName>
</protein>